<feature type="transmembrane region" description="Helical" evidence="1">
    <location>
        <begin position="89"/>
        <end position="108"/>
    </location>
</feature>
<accession>A0AAW0RE24</accession>
<proteinExistence type="predicted"/>
<sequence>MDQRPQLYDEEAALERGQQRTTLWCYSDRQIRFAINVIGSGASSLLPILSIIALFFVKDTLARLGLVCVFTVIFSLCMLTATHCRRVEIFAATAAFASVQVVFIGTTSGS</sequence>
<evidence type="ECO:0000256" key="1">
    <source>
        <dbReference type="SAM" id="Phobius"/>
    </source>
</evidence>
<dbReference type="PANTHER" id="PTHR34502:SF5">
    <property type="entry name" value="DUF6594 DOMAIN-CONTAINING PROTEIN"/>
    <property type="match status" value="1"/>
</dbReference>
<name>A0AAW0RE24_9PEZI</name>
<reference evidence="3 4" key="1">
    <citation type="submission" date="2023-01" db="EMBL/GenBank/DDBJ databases">
        <title>Analysis of 21 Apiospora genomes using comparative genomics revels a genus with tremendous synthesis potential of carbohydrate active enzymes and secondary metabolites.</title>
        <authorList>
            <person name="Sorensen T."/>
        </authorList>
    </citation>
    <scope>NUCLEOTIDE SEQUENCE [LARGE SCALE GENOMIC DNA]</scope>
    <source>
        <strain evidence="3 4">CBS 117206</strain>
    </source>
</reference>
<gene>
    <name evidence="3" type="ORF">PG999_001348</name>
</gene>
<dbReference type="InterPro" id="IPR046529">
    <property type="entry name" value="DUF6594"/>
</dbReference>
<feature type="transmembrane region" description="Helical" evidence="1">
    <location>
        <begin position="33"/>
        <end position="56"/>
    </location>
</feature>
<evidence type="ECO:0000313" key="3">
    <source>
        <dbReference type="EMBL" id="KAK8133175.1"/>
    </source>
</evidence>
<dbReference type="EMBL" id="JAQQWP010000001">
    <property type="protein sequence ID" value="KAK8133175.1"/>
    <property type="molecule type" value="Genomic_DNA"/>
</dbReference>
<dbReference type="PANTHER" id="PTHR34502">
    <property type="entry name" value="DUF6594 DOMAIN-CONTAINING PROTEIN-RELATED"/>
    <property type="match status" value="1"/>
</dbReference>
<keyword evidence="1" id="KW-0472">Membrane</keyword>
<comment type="caution">
    <text evidence="3">The sequence shown here is derived from an EMBL/GenBank/DDBJ whole genome shotgun (WGS) entry which is preliminary data.</text>
</comment>
<organism evidence="3 4">
    <name type="scientific">Apiospora kogelbergensis</name>
    <dbReference type="NCBI Taxonomy" id="1337665"/>
    <lineage>
        <taxon>Eukaryota</taxon>
        <taxon>Fungi</taxon>
        <taxon>Dikarya</taxon>
        <taxon>Ascomycota</taxon>
        <taxon>Pezizomycotina</taxon>
        <taxon>Sordariomycetes</taxon>
        <taxon>Xylariomycetidae</taxon>
        <taxon>Amphisphaeriales</taxon>
        <taxon>Apiosporaceae</taxon>
        <taxon>Apiospora</taxon>
    </lineage>
</organism>
<protein>
    <recommendedName>
        <fullName evidence="2">DUF6594 domain-containing protein</fullName>
    </recommendedName>
</protein>
<evidence type="ECO:0000313" key="4">
    <source>
        <dbReference type="Proteomes" id="UP001392437"/>
    </source>
</evidence>
<dbReference type="Pfam" id="PF20237">
    <property type="entry name" value="DUF6594"/>
    <property type="match status" value="1"/>
</dbReference>
<dbReference type="AlphaFoldDB" id="A0AAW0RE24"/>
<feature type="transmembrane region" description="Helical" evidence="1">
    <location>
        <begin position="62"/>
        <end position="82"/>
    </location>
</feature>
<keyword evidence="4" id="KW-1185">Reference proteome</keyword>
<keyword evidence="1" id="KW-1133">Transmembrane helix</keyword>
<keyword evidence="1" id="KW-0812">Transmembrane</keyword>
<evidence type="ECO:0000259" key="2">
    <source>
        <dbReference type="Pfam" id="PF20237"/>
    </source>
</evidence>
<feature type="domain" description="DUF6594" evidence="2">
    <location>
        <begin position="20"/>
        <end position="101"/>
    </location>
</feature>
<dbReference type="Proteomes" id="UP001392437">
    <property type="component" value="Unassembled WGS sequence"/>
</dbReference>